<accession>L8HKP9</accession>
<dbReference type="InterPro" id="IPR013783">
    <property type="entry name" value="Ig-like_fold"/>
</dbReference>
<dbReference type="GO" id="GO:0009986">
    <property type="term" value="C:cell surface"/>
    <property type="evidence" value="ECO:0007669"/>
    <property type="project" value="TreeGrafter"/>
</dbReference>
<dbReference type="GO" id="GO:0005886">
    <property type="term" value="C:plasma membrane"/>
    <property type="evidence" value="ECO:0007669"/>
    <property type="project" value="TreeGrafter"/>
</dbReference>
<dbReference type="GO" id="GO:0007165">
    <property type="term" value="P:signal transduction"/>
    <property type="evidence" value="ECO:0007669"/>
    <property type="project" value="TreeGrafter"/>
</dbReference>
<keyword evidence="3" id="KW-0393">Immunoglobulin domain</keyword>
<name>L8HKP9_9CETA</name>
<evidence type="ECO:0000256" key="4">
    <source>
        <dbReference type="ARBA" id="ARBA00038222"/>
    </source>
</evidence>
<feature type="signal peptide" evidence="5">
    <location>
        <begin position="1"/>
        <end position="15"/>
    </location>
</feature>
<evidence type="ECO:0000313" key="8">
    <source>
        <dbReference type="Proteomes" id="UP000011080"/>
    </source>
</evidence>
<reference evidence="7 8" key="1">
    <citation type="journal article" date="2012" name="Nat. Genet.">
        <title>The yak genome and adaptation to life at high altitude.</title>
        <authorList>
            <person name="Qiu Q."/>
            <person name="Zhang G."/>
            <person name="Ma T."/>
            <person name="Qian W."/>
            <person name="Wang J."/>
            <person name="Ye Z."/>
            <person name="Cao C."/>
            <person name="Hu Q."/>
            <person name="Kim J."/>
            <person name="Larkin D.M."/>
            <person name="Auvil L."/>
            <person name="Capitanu B."/>
            <person name="Ma J."/>
            <person name="Lewin H.A."/>
            <person name="Qian X."/>
            <person name="Lang Y."/>
            <person name="Zhou R."/>
            <person name="Wang L."/>
            <person name="Wang K."/>
            <person name="Xia J."/>
            <person name="Liao S."/>
            <person name="Pan S."/>
            <person name="Lu X."/>
            <person name="Hou H."/>
            <person name="Wang Y."/>
            <person name="Zang X."/>
            <person name="Yin Y."/>
            <person name="Ma H."/>
            <person name="Zhang J."/>
            <person name="Wang Z."/>
            <person name="Zhang Y."/>
            <person name="Zhang D."/>
            <person name="Yonezawa T."/>
            <person name="Hasegawa M."/>
            <person name="Zhong Y."/>
            <person name="Liu W."/>
            <person name="Zhang Y."/>
            <person name="Huang Z."/>
            <person name="Zhang S."/>
            <person name="Long R."/>
            <person name="Yang H."/>
            <person name="Wang J."/>
            <person name="Lenstra J.A."/>
            <person name="Cooper D.N."/>
            <person name="Wu Y."/>
            <person name="Wang J."/>
            <person name="Shi P."/>
            <person name="Wang J."/>
            <person name="Liu J."/>
        </authorList>
    </citation>
    <scope>NUCLEOTIDE SEQUENCE [LARGE SCALE GENOMIC DNA]</scope>
    <source>
        <strain evidence="8">yakQH1</strain>
    </source>
</reference>
<feature type="non-terminal residue" evidence="7">
    <location>
        <position position="1"/>
    </location>
</feature>
<gene>
    <name evidence="7" type="ORF">M91_19369</name>
</gene>
<dbReference type="Gene3D" id="2.60.40.10">
    <property type="entry name" value="Immunoglobulins"/>
    <property type="match status" value="1"/>
</dbReference>
<dbReference type="InterPro" id="IPR050831">
    <property type="entry name" value="CEA_cell_adhesion"/>
</dbReference>
<comment type="similarity">
    <text evidence="4">Belongs to the immunoglobulin superfamily. CEA family.</text>
</comment>
<dbReference type="PANTHER" id="PTHR44427">
    <property type="entry name" value="CARCINOEMBRYONIC ANTIGEN-RELATED CELL ADHESION MOLECULE 19"/>
    <property type="match status" value="1"/>
</dbReference>
<dbReference type="EMBL" id="JH913489">
    <property type="protein sequence ID" value="ELR44441.1"/>
    <property type="molecule type" value="Genomic_DNA"/>
</dbReference>
<dbReference type="Pfam" id="PF07686">
    <property type="entry name" value="V-set"/>
    <property type="match status" value="1"/>
</dbReference>
<dbReference type="InterPro" id="IPR036179">
    <property type="entry name" value="Ig-like_dom_sf"/>
</dbReference>
<evidence type="ECO:0000259" key="6">
    <source>
        <dbReference type="Pfam" id="PF07686"/>
    </source>
</evidence>
<evidence type="ECO:0000256" key="3">
    <source>
        <dbReference type="ARBA" id="ARBA00023319"/>
    </source>
</evidence>
<dbReference type="SUPFAM" id="SSF48726">
    <property type="entry name" value="Immunoglobulin"/>
    <property type="match status" value="1"/>
</dbReference>
<evidence type="ECO:0000313" key="7">
    <source>
        <dbReference type="EMBL" id="ELR44441.1"/>
    </source>
</evidence>
<dbReference type="PANTHER" id="PTHR44427:SF1">
    <property type="entry name" value="CARCINOEMBRYONIC ANTIGEN-RELATED CELL ADHESION MOLECULE 1"/>
    <property type="match status" value="1"/>
</dbReference>
<dbReference type="Proteomes" id="UP000011080">
    <property type="component" value="Unassembled WGS sequence"/>
</dbReference>
<keyword evidence="2" id="KW-0325">Glycoprotein</keyword>
<evidence type="ECO:0000256" key="5">
    <source>
        <dbReference type="SAM" id="SignalP"/>
    </source>
</evidence>
<organism evidence="7 8">
    <name type="scientific">Bos mutus</name>
    <name type="common">wild yak</name>
    <dbReference type="NCBI Taxonomy" id="72004"/>
    <lineage>
        <taxon>Eukaryota</taxon>
        <taxon>Metazoa</taxon>
        <taxon>Chordata</taxon>
        <taxon>Craniata</taxon>
        <taxon>Vertebrata</taxon>
        <taxon>Euteleostomi</taxon>
        <taxon>Mammalia</taxon>
        <taxon>Eutheria</taxon>
        <taxon>Laurasiatheria</taxon>
        <taxon>Artiodactyla</taxon>
        <taxon>Ruminantia</taxon>
        <taxon>Pecora</taxon>
        <taxon>Bovidae</taxon>
        <taxon>Bovinae</taxon>
        <taxon>Bos</taxon>
    </lineage>
</organism>
<evidence type="ECO:0000256" key="1">
    <source>
        <dbReference type="ARBA" id="ARBA00022729"/>
    </source>
</evidence>
<dbReference type="GO" id="GO:1990782">
    <property type="term" value="F:protein tyrosine kinase binding"/>
    <property type="evidence" value="ECO:0007669"/>
    <property type="project" value="TreeGrafter"/>
</dbReference>
<feature type="non-terminal residue" evidence="7">
    <location>
        <position position="122"/>
    </location>
</feature>
<protein>
    <recommendedName>
        <fullName evidence="6">Immunoglobulin V-set domain-containing protein</fullName>
    </recommendedName>
</protein>
<proteinExistence type="inferred from homology"/>
<evidence type="ECO:0000256" key="2">
    <source>
        <dbReference type="ARBA" id="ARBA00023180"/>
    </source>
</evidence>
<dbReference type="InterPro" id="IPR013106">
    <property type="entry name" value="Ig_V-set"/>
</dbReference>
<dbReference type="GO" id="GO:0002682">
    <property type="term" value="P:regulation of immune system process"/>
    <property type="evidence" value="ECO:0007669"/>
    <property type="project" value="TreeGrafter"/>
</dbReference>
<keyword evidence="1 5" id="KW-0732">Signal</keyword>
<feature type="domain" description="Immunoglobulin V-set" evidence="6">
    <location>
        <begin position="45"/>
        <end position="121"/>
    </location>
</feature>
<sequence>VLVSLLSFWTLPTTARLTVDTVPPLAAEGSVAVFNILEKEGLIIGYGWFRGNRIDQRAAIEAYQIINNSHTPGPSHTGRETIKPNGSLVIQSVKKQDAGTYTMITVKADLTNVSASGQLQVY</sequence>
<dbReference type="AlphaFoldDB" id="L8HKP9"/>
<feature type="chain" id="PRO_5013198058" description="Immunoglobulin V-set domain-containing protein" evidence="5">
    <location>
        <begin position="16"/>
        <end position="122"/>
    </location>
</feature>